<protein>
    <recommendedName>
        <fullName evidence="2">SPOR domain-containing protein</fullName>
    </recommendedName>
</protein>
<accession>A0AA96WJ05</accession>
<proteinExistence type="predicted"/>
<organism evidence="1">
    <name type="scientific">Leptolyngbya sp. NK1-12</name>
    <dbReference type="NCBI Taxonomy" id="2547451"/>
    <lineage>
        <taxon>Bacteria</taxon>
        <taxon>Bacillati</taxon>
        <taxon>Cyanobacteriota</taxon>
        <taxon>Cyanophyceae</taxon>
        <taxon>Leptolyngbyales</taxon>
        <taxon>Leptolyngbyaceae</taxon>
        <taxon>Leptolyngbya group</taxon>
        <taxon>Leptolyngbya</taxon>
    </lineage>
</organism>
<dbReference type="AlphaFoldDB" id="A0AA96WJ05"/>
<gene>
    <name evidence="1" type="ORF">HJG54_09610</name>
</gene>
<sequence length="77" mass="9057">MSYYSRLHPWCVIRCLPESQTLIIARFRKRSDAEEHLKAMQKLIADGVFELVFDVEVQESEAEEKQIQTQKSIQPSF</sequence>
<evidence type="ECO:0000313" key="1">
    <source>
        <dbReference type="EMBL" id="WNZ23091.1"/>
    </source>
</evidence>
<reference evidence="1" key="1">
    <citation type="submission" date="2020-05" db="EMBL/GenBank/DDBJ databases">
        <authorList>
            <person name="Zhu T."/>
            <person name="Keshari N."/>
            <person name="Lu X."/>
        </authorList>
    </citation>
    <scope>NUCLEOTIDE SEQUENCE</scope>
    <source>
        <strain evidence="1">NK1-12</strain>
    </source>
</reference>
<dbReference type="RefSeq" id="WP_316434668.1">
    <property type="nucleotide sequence ID" value="NZ_CP053586.1"/>
</dbReference>
<name>A0AA96WJ05_9CYAN</name>
<dbReference type="EMBL" id="CP053586">
    <property type="protein sequence ID" value="WNZ23091.1"/>
    <property type="molecule type" value="Genomic_DNA"/>
</dbReference>
<evidence type="ECO:0008006" key="2">
    <source>
        <dbReference type="Google" id="ProtNLM"/>
    </source>
</evidence>